<dbReference type="Gene3D" id="3.60.40.10">
    <property type="entry name" value="PPM-type phosphatase domain"/>
    <property type="match status" value="1"/>
</dbReference>
<keyword evidence="2" id="KW-0067">ATP-binding</keyword>
<evidence type="ECO:0000256" key="1">
    <source>
        <dbReference type="ARBA" id="ARBA00022741"/>
    </source>
</evidence>
<evidence type="ECO:0000256" key="3">
    <source>
        <dbReference type="SAM" id="Phobius"/>
    </source>
</evidence>
<dbReference type="InterPro" id="IPR011009">
    <property type="entry name" value="Kinase-like_dom_sf"/>
</dbReference>
<dbReference type="InterPro" id="IPR008266">
    <property type="entry name" value="Tyr_kinase_AS"/>
</dbReference>
<dbReference type="Pfam" id="PF00069">
    <property type="entry name" value="Pkinase"/>
    <property type="match status" value="1"/>
</dbReference>
<sequence>MSSKPPLIELGQASIAGLKPINQDFIGALIPKPSAMKRKGALIAIADGISSSNVSQIASETAVKTLIQDYYCTSDAWTVKKSAIKVLTAVNYWLYAQTRNSEFRFDFNKGYVCTLSALILHQRHVYLFHCGDTRILRFSENHLEQLTRDHRNKLGTESDYLANAFGLNPHLNLDYQSVEAKTGDIYILASDGFYEHVSEEALIEQLTHQPQNLTLCAQTLTTLALDNGSADNISVQLVKIGPLPHSSEPIDLFSSSRLPLPPALKCGDTIDDLRLIRELSITSRSHLFVAKRATDDTELVIKLPSAESRDDEAALESLCIEEWVGRRLHSPYLLKSLPAPERHYLYTLSEYVRGITLAQWLKQNSPCALSNWKHIMIQIAKGIDAMHRHDMIHQDLRPENILIDENEKITIIDFGATHILGLTDNPASVIKGTMQFTAPEYFVGHAATPQSDLYSLGAIGYYLLTNKLPYNGMVSRARSPKQQRALKYTSINTLDSNRNVTINCVLQKALQIQPRKRYHAASEFVFELTSPNVVKKTRPIIPLIERNPLLFWQRLSLGLATTLIVLLVFGY</sequence>
<keyword evidence="7" id="KW-1185">Reference proteome</keyword>
<name>A0A7X8TRW1_9VIBR</name>
<keyword evidence="3" id="KW-1133">Transmembrane helix</keyword>
<dbReference type="Gene3D" id="1.10.510.10">
    <property type="entry name" value="Transferase(Phosphotransferase) domain 1"/>
    <property type="match status" value="1"/>
</dbReference>
<dbReference type="AlphaFoldDB" id="A0A7X8TRW1"/>
<dbReference type="SMART" id="SM00332">
    <property type="entry name" value="PP2Cc"/>
    <property type="match status" value="1"/>
</dbReference>
<organism evidence="6 7">
    <name type="scientific">Vibrio agarilyticus</name>
    <dbReference type="NCBI Taxonomy" id="2726741"/>
    <lineage>
        <taxon>Bacteria</taxon>
        <taxon>Pseudomonadati</taxon>
        <taxon>Pseudomonadota</taxon>
        <taxon>Gammaproteobacteria</taxon>
        <taxon>Vibrionales</taxon>
        <taxon>Vibrionaceae</taxon>
        <taxon>Vibrio</taxon>
    </lineage>
</organism>
<keyword evidence="6" id="KW-0808">Transferase</keyword>
<dbReference type="SUPFAM" id="SSF56112">
    <property type="entry name" value="Protein kinase-like (PK-like)"/>
    <property type="match status" value="1"/>
</dbReference>
<dbReference type="RefSeq" id="WP_168836178.1">
    <property type="nucleotide sequence ID" value="NZ_JABAIK010000007.1"/>
</dbReference>
<comment type="caution">
    <text evidence="6">The sequence shown here is derived from an EMBL/GenBank/DDBJ whole genome shotgun (WGS) entry which is preliminary data.</text>
</comment>
<dbReference type="GO" id="GO:0035556">
    <property type="term" value="P:intracellular signal transduction"/>
    <property type="evidence" value="ECO:0007669"/>
    <property type="project" value="TreeGrafter"/>
</dbReference>
<dbReference type="Pfam" id="PF13672">
    <property type="entry name" value="PP2C_2"/>
    <property type="match status" value="1"/>
</dbReference>
<dbReference type="GO" id="GO:0005524">
    <property type="term" value="F:ATP binding"/>
    <property type="evidence" value="ECO:0007669"/>
    <property type="project" value="UniProtKB-KW"/>
</dbReference>
<dbReference type="GO" id="GO:0005737">
    <property type="term" value="C:cytoplasm"/>
    <property type="evidence" value="ECO:0007669"/>
    <property type="project" value="TreeGrafter"/>
</dbReference>
<dbReference type="PROSITE" id="PS00109">
    <property type="entry name" value="PROTEIN_KINASE_TYR"/>
    <property type="match status" value="1"/>
</dbReference>
<keyword evidence="6" id="KW-0418">Kinase</keyword>
<feature type="transmembrane region" description="Helical" evidence="3">
    <location>
        <begin position="549"/>
        <end position="569"/>
    </location>
</feature>
<keyword evidence="3" id="KW-0812">Transmembrane</keyword>
<feature type="domain" description="PPM-type phosphatase" evidence="5">
    <location>
        <begin position="9"/>
        <end position="240"/>
    </location>
</feature>
<dbReference type="PANTHER" id="PTHR24346:SF30">
    <property type="entry name" value="MATERNAL EMBRYONIC LEUCINE ZIPPER KINASE"/>
    <property type="match status" value="1"/>
</dbReference>
<dbReference type="InterPro" id="IPR036457">
    <property type="entry name" value="PPM-type-like_dom_sf"/>
</dbReference>
<dbReference type="CDD" id="cd14014">
    <property type="entry name" value="STKc_PknB_like"/>
    <property type="match status" value="1"/>
</dbReference>
<accession>A0A7X8TRW1</accession>
<reference evidence="6 7" key="1">
    <citation type="submission" date="2020-04" db="EMBL/GenBank/DDBJ databases">
        <title>Vibrio sp. SM6, a novel species isolated from seawater.</title>
        <authorList>
            <person name="Wang X."/>
        </authorList>
    </citation>
    <scope>NUCLEOTIDE SEQUENCE [LARGE SCALE GENOMIC DNA]</scope>
    <source>
        <strain evidence="6 7">SM6</strain>
    </source>
</reference>
<evidence type="ECO:0000313" key="6">
    <source>
        <dbReference type="EMBL" id="NLS13093.1"/>
    </source>
</evidence>
<dbReference type="PROSITE" id="PS51746">
    <property type="entry name" value="PPM_2"/>
    <property type="match status" value="1"/>
</dbReference>
<dbReference type="PROSITE" id="PS50011">
    <property type="entry name" value="PROTEIN_KINASE_DOM"/>
    <property type="match status" value="1"/>
</dbReference>
<keyword evidence="1" id="KW-0547">Nucleotide-binding</keyword>
<dbReference type="InterPro" id="IPR001932">
    <property type="entry name" value="PPM-type_phosphatase-like_dom"/>
</dbReference>
<protein>
    <submittedName>
        <fullName evidence="6">Bifunctional protein-serine/threonine kinase/phosphatase</fullName>
    </submittedName>
</protein>
<gene>
    <name evidence="6" type="ORF">HGP28_09345</name>
</gene>
<evidence type="ECO:0000256" key="2">
    <source>
        <dbReference type="ARBA" id="ARBA00022840"/>
    </source>
</evidence>
<evidence type="ECO:0000259" key="4">
    <source>
        <dbReference type="PROSITE" id="PS50011"/>
    </source>
</evidence>
<dbReference type="CDD" id="cd00143">
    <property type="entry name" value="PP2Cc"/>
    <property type="match status" value="1"/>
</dbReference>
<dbReference type="GO" id="GO:0004674">
    <property type="term" value="F:protein serine/threonine kinase activity"/>
    <property type="evidence" value="ECO:0007669"/>
    <property type="project" value="TreeGrafter"/>
</dbReference>
<feature type="domain" description="Protein kinase" evidence="4">
    <location>
        <begin position="273"/>
        <end position="533"/>
    </location>
</feature>
<keyword evidence="3" id="KW-0472">Membrane</keyword>
<proteinExistence type="predicted"/>
<dbReference type="EMBL" id="JABAIK010000007">
    <property type="protein sequence ID" value="NLS13093.1"/>
    <property type="molecule type" value="Genomic_DNA"/>
</dbReference>
<dbReference type="SUPFAM" id="SSF81606">
    <property type="entry name" value="PP2C-like"/>
    <property type="match status" value="1"/>
</dbReference>
<evidence type="ECO:0000259" key="5">
    <source>
        <dbReference type="PROSITE" id="PS51746"/>
    </source>
</evidence>
<dbReference type="SMART" id="SM00331">
    <property type="entry name" value="PP2C_SIG"/>
    <property type="match status" value="1"/>
</dbReference>
<dbReference type="Proteomes" id="UP000535589">
    <property type="component" value="Unassembled WGS sequence"/>
</dbReference>
<evidence type="ECO:0000313" key="7">
    <source>
        <dbReference type="Proteomes" id="UP000535589"/>
    </source>
</evidence>
<dbReference type="InterPro" id="IPR000719">
    <property type="entry name" value="Prot_kinase_dom"/>
</dbReference>
<dbReference type="PANTHER" id="PTHR24346">
    <property type="entry name" value="MAP/MICROTUBULE AFFINITY-REGULATING KINASE"/>
    <property type="match status" value="1"/>
</dbReference>